<dbReference type="Gene3D" id="3.40.50.1820">
    <property type="entry name" value="alpha/beta hydrolase"/>
    <property type="match status" value="1"/>
</dbReference>
<dbReference type="InterPro" id="IPR002470">
    <property type="entry name" value="Peptidase_S9A"/>
</dbReference>
<evidence type="ECO:0000259" key="9">
    <source>
        <dbReference type="Pfam" id="PF00326"/>
    </source>
</evidence>
<gene>
    <name evidence="12" type="primary">LOC113791072</name>
</gene>
<keyword evidence="5 8" id="KW-0378">Hydrolase</keyword>
<name>A0A6P6XUR9_DERPT</name>
<dbReference type="InterPro" id="IPR002471">
    <property type="entry name" value="Pept_S9_AS"/>
</dbReference>
<dbReference type="Pfam" id="PF02897">
    <property type="entry name" value="Peptidase_S9_N"/>
    <property type="match status" value="1"/>
</dbReference>
<dbReference type="PROSITE" id="PS00708">
    <property type="entry name" value="PRO_ENDOPEP_SER"/>
    <property type="match status" value="1"/>
</dbReference>
<keyword evidence="6 8" id="KW-0720">Serine protease</keyword>
<accession>A0A6P6XUR9</accession>
<dbReference type="AlphaFoldDB" id="A0A6P6XUR9"/>
<evidence type="ECO:0000313" key="12">
    <source>
        <dbReference type="RefSeq" id="XP_027196596.1"/>
    </source>
</evidence>
<reference evidence="12" key="1">
    <citation type="submission" date="2025-08" db="UniProtKB">
        <authorList>
            <consortium name="RefSeq"/>
        </authorList>
    </citation>
    <scope>IDENTIFICATION</scope>
    <source>
        <strain evidence="12">Airmid</strain>
    </source>
</reference>
<evidence type="ECO:0000256" key="8">
    <source>
        <dbReference type="RuleBase" id="RU368024"/>
    </source>
</evidence>
<evidence type="ECO:0000256" key="5">
    <source>
        <dbReference type="ARBA" id="ARBA00022801"/>
    </source>
</evidence>
<dbReference type="InterPro" id="IPR011992">
    <property type="entry name" value="EF-hand-dom_pair"/>
</dbReference>
<sequence>MDPFHLDKIPEFHRKRNGNENVMCAKLREQAKFLFLNRLSKEQIQNDELQQLWILLEKNVHTLSNDMNDEQTINYLEFNQIRQQLDPDSKLRKYFQATIFFKLLGGEHNQQSSSNQQQLAIGKISILTFFRYVMRKIWLQQARISLSFCDSSATGYLTELDLENYIRQLIPTLTKLNNMDKSYYPFYICVATRKFFFILDPHKHNRIRIIDILFSGLLDDLLELRNDYPKDSSNQQRTKMATGNRNQTIDDFKWFSAANTIRLYNMYLDLDDDHNGMISKLEFLKFGNFNELFVEQLFDVCMTYNKEIDFKTFIDIILALENRKEIQSVYFFFNILDINRCHYLDDFVLRYFFKAIENQMRRQGQEPINFDDFSNEIYDMIRPQQSRRIYFDDLVASGHADTIISILIDFNGFYAYENRSILVSEDGHKIHLFPTEGTSNTPWLYAHFDPMNISQSSILFKWIVSKQQIDSEYHYVGDDENCTYVRTNYKAKNFRLVCVDLNNPSRDNWRDIIAESTKAILSNAYIADYDKIVATYMIDVQDKLKVHRLLDGEYLYDIPIEIGSIVAAVSKMKSPEFFFLHSKFLSPGVIYYHDLSTNKTVVYKKSIIDGFNESDYNNTQIFYKSKDGTQVPMFIVSRKNITLDGQNPTWLYAYGGFNINVQPSYNPMAMFFVKYLNGIYASANIRGGGEYGDDWHKQGMLLNKQNVFDDFAAAGDWLIENNFTSREYLTINGRSNGGLLAATSANQRPDIFGSTIAEVGVLDMLKFPLFTIGYAWKEEYGDVIHNRTHFKYVQKYSPLHNVPHNLKQYPNMLVVTADHDDRVVPAHSYKFIAELQYRLGKKLPNTPLMIRIDSNSGHGAGKPVSKWIEEYTDKICFLLNSTPYKYDNQKD</sequence>
<dbReference type="InterPro" id="IPR023302">
    <property type="entry name" value="Pept_S9A_N"/>
</dbReference>
<comment type="catalytic activity">
    <reaction evidence="1">
        <text>Hydrolysis of Pro-|-Xaa &gt;&gt; Ala-|-Xaa in oligopeptides.</text>
        <dbReference type="EC" id="3.4.21.26"/>
    </reaction>
</comment>
<keyword evidence="11" id="KW-1185">Reference proteome</keyword>
<dbReference type="PANTHER" id="PTHR42881">
    <property type="entry name" value="PROLYL ENDOPEPTIDASE"/>
    <property type="match status" value="1"/>
</dbReference>
<dbReference type="InterPro" id="IPR051167">
    <property type="entry name" value="Prolyl_oligopep/macrocyclase"/>
</dbReference>
<evidence type="ECO:0000256" key="6">
    <source>
        <dbReference type="ARBA" id="ARBA00022825"/>
    </source>
</evidence>
<dbReference type="CDD" id="cd21505">
    <property type="entry name" value="PPP2R3C"/>
    <property type="match status" value="1"/>
</dbReference>
<feature type="domain" description="Peptidase S9 prolyl oligopeptidase catalytic" evidence="9">
    <location>
        <begin position="672"/>
        <end position="880"/>
    </location>
</feature>
<comment type="similarity">
    <text evidence="2 8">Belongs to the peptidase S9A family.</text>
</comment>
<dbReference type="KEGG" id="dpte:113791072"/>
<evidence type="ECO:0000313" key="11">
    <source>
        <dbReference type="Proteomes" id="UP000515146"/>
    </source>
</evidence>
<organism evidence="11 12">
    <name type="scientific">Dermatophagoides pteronyssinus</name>
    <name type="common">European house dust mite</name>
    <dbReference type="NCBI Taxonomy" id="6956"/>
    <lineage>
        <taxon>Eukaryota</taxon>
        <taxon>Metazoa</taxon>
        <taxon>Ecdysozoa</taxon>
        <taxon>Arthropoda</taxon>
        <taxon>Chelicerata</taxon>
        <taxon>Arachnida</taxon>
        <taxon>Acari</taxon>
        <taxon>Acariformes</taxon>
        <taxon>Sarcoptiformes</taxon>
        <taxon>Astigmata</taxon>
        <taxon>Psoroptidia</taxon>
        <taxon>Analgoidea</taxon>
        <taxon>Pyroglyphidae</taxon>
        <taxon>Dermatophagoidinae</taxon>
        <taxon>Dermatophagoides</taxon>
    </lineage>
</organism>
<dbReference type="Pfam" id="PF00326">
    <property type="entry name" value="Peptidase_S9"/>
    <property type="match status" value="1"/>
</dbReference>
<evidence type="ECO:0000256" key="1">
    <source>
        <dbReference type="ARBA" id="ARBA00001070"/>
    </source>
</evidence>
<evidence type="ECO:0000259" key="10">
    <source>
        <dbReference type="Pfam" id="PF02897"/>
    </source>
</evidence>
<evidence type="ECO:0000256" key="4">
    <source>
        <dbReference type="ARBA" id="ARBA00022670"/>
    </source>
</evidence>
<dbReference type="SUPFAM" id="SSF53474">
    <property type="entry name" value="alpha/beta-Hydrolases"/>
    <property type="match status" value="1"/>
</dbReference>
<dbReference type="PROSITE" id="PS00018">
    <property type="entry name" value="EF_HAND_1"/>
    <property type="match status" value="2"/>
</dbReference>
<dbReference type="OrthoDB" id="10265007at2759"/>
<evidence type="ECO:0000256" key="3">
    <source>
        <dbReference type="ARBA" id="ARBA00016310"/>
    </source>
</evidence>
<keyword evidence="7" id="KW-0106">Calcium</keyword>
<dbReference type="RefSeq" id="XP_027196596.1">
    <property type="nucleotide sequence ID" value="XM_027340795.1"/>
</dbReference>
<dbReference type="PRINTS" id="PR00862">
    <property type="entry name" value="PROLIGOPTASE"/>
</dbReference>
<dbReference type="FunFam" id="3.40.50.1820:FF:000005">
    <property type="entry name" value="Prolyl endopeptidase"/>
    <property type="match status" value="1"/>
</dbReference>
<dbReference type="InParanoid" id="A0A6P6XUR9"/>
<dbReference type="GO" id="GO:0070012">
    <property type="term" value="F:oligopeptidase activity"/>
    <property type="evidence" value="ECO:0007669"/>
    <property type="project" value="TreeGrafter"/>
</dbReference>
<dbReference type="InterPro" id="IPR029058">
    <property type="entry name" value="AB_hydrolase_fold"/>
</dbReference>
<dbReference type="SUPFAM" id="SSF47473">
    <property type="entry name" value="EF-hand"/>
    <property type="match status" value="1"/>
</dbReference>
<dbReference type="GO" id="GO:0005829">
    <property type="term" value="C:cytosol"/>
    <property type="evidence" value="ECO:0007669"/>
    <property type="project" value="TreeGrafter"/>
</dbReference>
<dbReference type="Gene3D" id="1.10.238.10">
    <property type="entry name" value="EF-hand"/>
    <property type="match status" value="1"/>
</dbReference>
<dbReference type="PANTHER" id="PTHR42881:SF2">
    <property type="entry name" value="PROLYL ENDOPEPTIDASE"/>
    <property type="match status" value="1"/>
</dbReference>
<dbReference type="InterPro" id="IPR001375">
    <property type="entry name" value="Peptidase_S9_cat"/>
</dbReference>
<dbReference type="Gene3D" id="2.130.10.120">
    <property type="entry name" value="Prolyl oligopeptidase, N-terminal domain"/>
    <property type="match status" value="1"/>
</dbReference>
<feature type="domain" description="Peptidase S9A N-terminal" evidence="10">
    <location>
        <begin position="422"/>
        <end position="605"/>
    </location>
</feature>
<dbReference type="GO" id="GO:0004252">
    <property type="term" value="F:serine-type endopeptidase activity"/>
    <property type="evidence" value="ECO:0007669"/>
    <property type="project" value="UniProtKB-UniRule"/>
</dbReference>
<keyword evidence="4 8" id="KW-0645">Protease</keyword>
<evidence type="ECO:0000256" key="7">
    <source>
        <dbReference type="ARBA" id="ARBA00022837"/>
    </source>
</evidence>
<dbReference type="Proteomes" id="UP000515146">
    <property type="component" value="Unplaced"/>
</dbReference>
<dbReference type="EC" id="3.4.21.-" evidence="8"/>
<dbReference type="GO" id="GO:0006508">
    <property type="term" value="P:proteolysis"/>
    <property type="evidence" value="ECO:0007669"/>
    <property type="project" value="UniProtKB-KW"/>
</dbReference>
<evidence type="ECO:0000256" key="2">
    <source>
        <dbReference type="ARBA" id="ARBA00005228"/>
    </source>
</evidence>
<proteinExistence type="inferred from homology"/>
<protein>
    <recommendedName>
        <fullName evidence="3 8">Prolyl endopeptidase</fullName>
        <ecNumber evidence="8">3.4.21.-</ecNumber>
    </recommendedName>
</protein>
<dbReference type="SUPFAM" id="SSF50993">
    <property type="entry name" value="Peptidase/esterase 'gauge' domain"/>
    <property type="match status" value="1"/>
</dbReference>
<dbReference type="InterPro" id="IPR018247">
    <property type="entry name" value="EF_Hand_1_Ca_BS"/>
</dbReference>